<evidence type="ECO:0000313" key="2">
    <source>
        <dbReference type="EMBL" id="KAJ9675049.1"/>
    </source>
</evidence>
<evidence type="ECO:0000313" key="3">
    <source>
        <dbReference type="Proteomes" id="UP001168098"/>
    </source>
</evidence>
<protein>
    <submittedName>
        <fullName evidence="2">Uncharacterized protein</fullName>
    </submittedName>
</protein>
<dbReference type="EMBL" id="JARBHA010000018">
    <property type="protein sequence ID" value="KAJ9675049.1"/>
    <property type="molecule type" value="Genomic_DNA"/>
</dbReference>
<sequence>MKEEEQSTSFLESFDDDEKQVAEILQQFSMLVMEYEYNKGLLPLWGSKALRSVLVNIPPPSNKSSQLPLPSLPILPGTDSRPVGNSLPPIPESLPSSSNAHSANTRLRPKKKSPKITLMKKRQLLRILEDELIQRLGAAIEEPQLEVSLKSNQSFAVPVVDVTGGKEAEGRLCRERGSLLEDGIGIDMRNKMKSLHDLSLIPKETLLMGCFIQSIQLRFKEVIYVEARRKRKLEIQQVKNSKRPCA</sequence>
<feature type="region of interest" description="Disordered" evidence="1">
    <location>
        <begin position="60"/>
        <end position="113"/>
    </location>
</feature>
<dbReference type="AlphaFoldDB" id="A0AA38YR24"/>
<organism evidence="2 3">
    <name type="scientific">Vitis rotundifolia</name>
    <name type="common">Muscadine grape</name>
    <dbReference type="NCBI Taxonomy" id="103349"/>
    <lineage>
        <taxon>Eukaryota</taxon>
        <taxon>Viridiplantae</taxon>
        <taxon>Streptophyta</taxon>
        <taxon>Embryophyta</taxon>
        <taxon>Tracheophyta</taxon>
        <taxon>Spermatophyta</taxon>
        <taxon>Magnoliopsida</taxon>
        <taxon>eudicotyledons</taxon>
        <taxon>Gunneridae</taxon>
        <taxon>Pentapetalae</taxon>
        <taxon>rosids</taxon>
        <taxon>Vitales</taxon>
        <taxon>Vitaceae</taxon>
        <taxon>Viteae</taxon>
        <taxon>Vitis</taxon>
    </lineage>
</organism>
<gene>
    <name evidence="2" type="ORF">PVL29_024130</name>
</gene>
<keyword evidence="3" id="KW-1185">Reference proteome</keyword>
<accession>A0AA38YR24</accession>
<reference evidence="2 3" key="1">
    <citation type="journal article" date="2023" name="BMC Biotechnol.">
        <title>Vitis rotundifolia cv Carlos genome sequencing.</title>
        <authorList>
            <person name="Huff M."/>
            <person name="Hulse-Kemp A."/>
            <person name="Scheffler B."/>
            <person name="Youngblood R."/>
            <person name="Simpson S."/>
            <person name="Babiker E."/>
            <person name="Staton M."/>
        </authorList>
    </citation>
    <scope>NUCLEOTIDE SEQUENCE [LARGE SCALE GENOMIC DNA]</scope>
    <source>
        <tissue evidence="2">Leaf</tissue>
    </source>
</reference>
<proteinExistence type="predicted"/>
<dbReference type="Proteomes" id="UP001168098">
    <property type="component" value="Unassembled WGS sequence"/>
</dbReference>
<name>A0AA38YR24_VITRO</name>
<dbReference type="PANTHER" id="PTHR37614">
    <property type="entry name" value="OS02G0121400 PROTEIN"/>
    <property type="match status" value="1"/>
</dbReference>
<dbReference type="PANTHER" id="PTHR37614:SF2">
    <property type="entry name" value="OS02G0121400 PROTEIN"/>
    <property type="match status" value="1"/>
</dbReference>
<feature type="compositionally biased region" description="Low complexity" evidence="1">
    <location>
        <begin position="62"/>
        <end position="76"/>
    </location>
</feature>
<evidence type="ECO:0000256" key="1">
    <source>
        <dbReference type="SAM" id="MobiDB-lite"/>
    </source>
</evidence>
<comment type="caution">
    <text evidence="2">The sequence shown here is derived from an EMBL/GenBank/DDBJ whole genome shotgun (WGS) entry which is preliminary data.</text>
</comment>